<evidence type="ECO:0000313" key="2">
    <source>
        <dbReference type="Proteomes" id="UP000627573"/>
    </source>
</evidence>
<dbReference type="RefSeq" id="WP_197941313.1">
    <property type="nucleotide sequence ID" value="NZ_JAECSB010000060.1"/>
</dbReference>
<accession>A0A8I0ZRK9</accession>
<keyword evidence="2" id="KW-1185">Reference proteome</keyword>
<comment type="caution">
    <text evidence="1">The sequence shown here is derived from an EMBL/GenBank/DDBJ whole genome shotgun (WGS) entry which is preliminary data.</text>
</comment>
<organism evidence="1 2">
    <name type="scientific">Rhodococcus erythropolis</name>
    <name type="common">Arthrobacter picolinophilus</name>
    <dbReference type="NCBI Taxonomy" id="1833"/>
    <lineage>
        <taxon>Bacteria</taxon>
        <taxon>Bacillati</taxon>
        <taxon>Actinomycetota</taxon>
        <taxon>Actinomycetes</taxon>
        <taxon>Mycobacteriales</taxon>
        <taxon>Nocardiaceae</taxon>
        <taxon>Rhodococcus</taxon>
        <taxon>Rhodococcus erythropolis group</taxon>
    </lineage>
</organism>
<evidence type="ECO:0000313" key="1">
    <source>
        <dbReference type="EMBL" id="MBH5144351.1"/>
    </source>
</evidence>
<protein>
    <submittedName>
        <fullName evidence="1">Uncharacterized protein</fullName>
    </submittedName>
</protein>
<sequence length="116" mass="13198">MSYNLAFWAGGDDLDPGSVYTRLNDEQHVDSVDMVDRDRVLRVFAEDLPGWTWDGQFLRPPGSDPEGTPAYEVSIGEQLVEFIGYKFRGEHANEIIGAMHSLGYRLYDPQILERFA</sequence>
<dbReference type="EMBL" id="JAECSB010000060">
    <property type="protein sequence ID" value="MBH5144351.1"/>
    <property type="molecule type" value="Genomic_DNA"/>
</dbReference>
<gene>
    <name evidence="1" type="ORF">I3517_17200</name>
</gene>
<reference evidence="1 2" key="1">
    <citation type="submission" date="2020-12" db="EMBL/GenBank/DDBJ databases">
        <title>Draft genome sequence of furan degrading bacterial strain FUR100.</title>
        <authorList>
            <person name="Woiski C."/>
        </authorList>
    </citation>
    <scope>NUCLEOTIDE SEQUENCE [LARGE SCALE GENOMIC DNA]</scope>
    <source>
        <strain evidence="1 2">FUR100</strain>
    </source>
</reference>
<dbReference type="Proteomes" id="UP000627573">
    <property type="component" value="Unassembled WGS sequence"/>
</dbReference>
<dbReference type="AlphaFoldDB" id="A0A8I0ZRK9"/>
<name>A0A8I0ZRK9_RHOER</name>
<proteinExistence type="predicted"/>